<name>A0A067TB25_GALM3</name>
<evidence type="ECO:0000313" key="2">
    <source>
        <dbReference type="Proteomes" id="UP000027222"/>
    </source>
</evidence>
<dbReference type="AlphaFoldDB" id="A0A067TB25"/>
<proteinExistence type="predicted"/>
<reference evidence="2" key="1">
    <citation type="journal article" date="2014" name="Proc. Natl. Acad. Sci. U.S.A.">
        <title>Extensive sampling of basidiomycete genomes demonstrates inadequacy of the white-rot/brown-rot paradigm for wood decay fungi.</title>
        <authorList>
            <person name="Riley R."/>
            <person name="Salamov A.A."/>
            <person name="Brown D.W."/>
            <person name="Nagy L.G."/>
            <person name="Floudas D."/>
            <person name="Held B.W."/>
            <person name="Levasseur A."/>
            <person name="Lombard V."/>
            <person name="Morin E."/>
            <person name="Otillar R."/>
            <person name="Lindquist E.A."/>
            <person name="Sun H."/>
            <person name="LaButti K.M."/>
            <person name="Schmutz J."/>
            <person name="Jabbour D."/>
            <person name="Luo H."/>
            <person name="Baker S.E."/>
            <person name="Pisabarro A.G."/>
            <person name="Walton J.D."/>
            <person name="Blanchette R.A."/>
            <person name="Henrissat B."/>
            <person name="Martin F."/>
            <person name="Cullen D."/>
            <person name="Hibbett D.S."/>
            <person name="Grigoriev I.V."/>
        </authorList>
    </citation>
    <scope>NUCLEOTIDE SEQUENCE [LARGE SCALE GENOMIC DNA]</scope>
    <source>
        <strain evidence="2">CBS 339.88</strain>
    </source>
</reference>
<organism evidence="1 2">
    <name type="scientific">Galerina marginata (strain CBS 339.88)</name>
    <dbReference type="NCBI Taxonomy" id="685588"/>
    <lineage>
        <taxon>Eukaryota</taxon>
        <taxon>Fungi</taxon>
        <taxon>Dikarya</taxon>
        <taxon>Basidiomycota</taxon>
        <taxon>Agaricomycotina</taxon>
        <taxon>Agaricomycetes</taxon>
        <taxon>Agaricomycetidae</taxon>
        <taxon>Agaricales</taxon>
        <taxon>Agaricineae</taxon>
        <taxon>Strophariaceae</taxon>
        <taxon>Galerina</taxon>
    </lineage>
</organism>
<sequence length="441" mass="49456">MTLTRPKFPQELFDAFVDDIGREYRNLSSPLRTSCRLALQACLFVSRSFCHRARRYLFATVGLTQGVGREKSIPLGVHKLMQILHSDLPVGGIARYIKQVMIGIIYHVPPAGPMDQGVDSSLVAFLRAMIGDGYGICDFLFVISIPGKGCLGWDRISPDLRECFADTACSPHLTRVYFLGLSHIPRAVFLNPHLKHLHLKSSIWRSEEFIQAQQVDAPLQTTSIPQLLARTRLESLTTDHTYPIKYFEHSSAESPLSSLSTLRSHITASPDFFDCMGILSRAARTITLLNIIFVLRAPVPPKALNLRSFPRLRWLEVEAELGAFEMGIQNIFRLLDSPSASKNLFSIDFTVKSSKATSYPRGGLLSPAGSPSPYWRRLDALLSGSKYSSVKTVSFFFSIDFTTKPANPPEEFYITETVARLKRTFPRILRSKSLEINVEVK</sequence>
<dbReference type="EMBL" id="KL142377">
    <property type="protein sequence ID" value="KDR77089.1"/>
    <property type="molecule type" value="Genomic_DNA"/>
</dbReference>
<dbReference type="HOGENOM" id="CLU_050558_0_0_1"/>
<evidence type="ECO:0000313" key="1">
    <source>
        <dbReference type="EMBL" id="KDR77089.1"/>
    </source>
</evidence>
<dbReference type="Proteomes" id="UP000027222">
    <property type="component" value="Unassembled WGS sequence"/>
</dbReference>
<keyword evidence="2" id="KW-1185">Reference proteome</keyword>
<evidence type="ECO:0008006" key="3">
    <source>
        <dbReference type="Google" id="ProtNLM"/>
    </source>
</evidence>
<protein>
    <recommendedName>
        <fullName evidence="3">F-box domain-containing protein</fullName>
    </recommendedName>
</protein>
<gene>
    <name evidence="1" type="ORF">GALMADRAFT_225220</name>
</gene>
<accession>A0A067TB25</accession>